<evidence type="ECO:0000259" key="9">
    <source>
        <dbReference type="PROSITE" id="PS51873"/>
    </source>
</evidence>
<dbReference type="SUPFAM" id="SSF57850">
    <property type="entry name" value="RING/U-box"/>
    <property type="match status" value="1"/>
</dbReference>
<evidence type="ECO:0000256" key="8">
    <source>
        <dbReference type="SAM" id="MobiDB-lite"/>
    </source>
</evidence>
<dbReference type="InterPro" id="IPR044066">
    <property type="entry name" value="TRIAD_supradom"/>
</dbReference>
<dbReference type="AlphaFoldDB" id="R7YHA7"/>
<evidence type="ECO:0000256" key="7">
    <source>
        <dbReference type="ARBA" id="ARBA00022833"/>
    </source>
</evidence>
<dbReference type="GO" id="GO:0008270">
    <property type="term" value="F:zinc ion binding"/>
    <property type="evidence" value="ECO:0007669"/>
    <property type="project" value="UniProtKB-KW"/>
</dbReference>
<evidence type="ECO:0000256" key="6">
    <source>
        <dbReference type="ARBA" id="ARBA00022786"/>
    </source>
</evidence>
<comment type="pathway">
    <text evidence="1">Protein modification; protein ubiquitination.</text>
</comment>
<dbReference type="CDD" id="cd16630">
    <property type="entry name" value="RING-HC_RBR_RNF216"/>
    <property type="match status" value="1"/>
</dbReference>
<dbReference type="Pfam" id="PF26200">
    <property type="entry name" value="Rcat_RNF216"/>
    <property type="match status" value="1"/>
</dbReference>
<keyword evidence="11" id="KW-1185">Reference proteome</keyword>
<dbReference type="OMA" id="CKHPFIK"/>
<accession>R7YHA7</accession>
<gene>
    <name evidence="10" type="ORF">W97_00503</name>
</gene>
<keyword evidence="3" id="KW-0479">Metal-binding</keyword>
<dbReference type="PROSITE" id="PS51873">
    <property type="entry name" value="TRIAD"/>
    <property type="match status" value="1"/>
</dbReference>
<sequence length="714" mass="81821">MAFQLPPGVVPHIISDSDNEPDMAPPQPTFIPRHRNKNQDHNKFDFDAWFTAYDAGGKAKRMENEAPRTVRKESKVSDDEGVSFEMEDTEMEDQVLVSGVDLLQEEWQMQELAMLNMLTEDDCLQRILEIFPDIAHDHVLESYRAKFTYGIETPELSTVTAWRTDFVNTLIESGKYPKERERRQELKRKREDSNRDDATEFEKENREAADQSYLNAAQRLLQDEFPQVPIKFIREKLRKHQFLIKAYAVIEAAERNLDTGQQQRSYRKVRARAPRPALTENLATMTNGALARELAAARRRREQQEAKRRKDAEKAHAERKNEEHARRNEAMSECGCCFTEYPTNRMIYCNGDTIHFFCQDCAANYVKAEVGQSKCRPKCMDTSGCGADFSRGQLMSFLDRKTFDKLENLQQQEDIRNAGLKDLAECPFCDFKAILPPVHVDREFRCHNTECEKISCRLCKLETHIPLTCEQNAKERKGSVRHAVEEAMSEALIRSCNRCKNKFVKDWGCNKMSCTSCGNRQCYVCSQNVHDYQHFGAGRCPLYDDTDARHDDEVKAAEAEALKKVRVENPDMTEDELKVKVSDAVKAQERQARERRRQQNPDADILARAHGGGHMMGHGMAFANPQGVPHVLHPQVVPPPFIPEAFGPALYGVPQLFQVPHWVGGGAPHGPMPMMGPQQAAAHFYGVAPQPFENYPHLHNWANFMQQDMAHRHR</sequence>
<dbReference type="Gene3D" id="1.20.120.1750">
    <property type="match status" value="1"/>
</dbReference>
<organism evidence="10 11">
    <name type="scientific">Coniosporium apollinis (strain CBS 100218)</name>
    <name type="common">Rock-inhabiting black yeast</name>
    <dbReference type="NCBI Taxonomy" id="1168221"/>
    <lineage>
        <taxon>Eukaryota</taxon>
        <taxon>Fungi</taxon>
        <taxon>Dikarya</taxon>
        <taxon>Ascomycota</taxon>
        <taxon>Pezizomycotina</taxon>
        <taxon>Dothideomycetes</taxon>
        <taxon>Dothideomycetes incertae sedis</taxon>
        <taxon>Coniosporium</taxon>
    </lineage>
</organism>
<evidence type="ECO:0000256" key="1">
    <source>
        <dbReference type="ARBA" id="ARBA00004906"/>
    </source>
</evidence>
<dbReference type="GO" id="GO:0016740">
    <property type="term" value="F:transferase activity"/>
    <property type="evidence" value="ECO:0007669"/>
    <property type="project" value="UniProtKB-KW"/>
</dbReference>
<dbReference type="STRING" id="1168221.R7YHA7"/>
<feature type="compositionally biased region" description="Basic and acidic residues" evidence="8">
    <location>
        <begin position="302"/>
        <end position="324"/>
    </location>
</feature>
<dbReference type="CDD" id="cd20339">
    <property type="entry name" value="BRcat_RBR_RNF216"/>
    <property type="match status" value="1"/>
</dbReference>
<feature type="region of interest" description="Disordered" evidence="8">
    <location>
        <begin position="1"/>
        <end position="38"/>
    </location>
</feature>
<dbReference type="EMBL" id="JH767555">
    <property type="protein sequence ID" value="EON61290.1"/>
    <property type="molecule type" value="Genomic_DNA"/>
</dbReference>
<evidence type="ECO:0000256" key="3">
    <source>
        <dbReference type="ARBA" id="ARBA00022723"/>
    </source>
</evidence>
<name>R7YHA7_CONA1</name>
<dbReference type="InterPro" id="IPR047545">
    <property type="entry name" value="BRcat_RBR_RNF216"/>
</dbReference>
<reference evidence="11" key="1">
    <citation type="submission" date="2012-06" db="EMBL/GenBank/DDBJ databases">
        <title>The genome sequence of Coniosporium apollinis CBS 100218.</title>
        <authorList>
            <consortium name="The Broad Institute Genome Sequencing Platform"/>
            <person name="Cuomo C."/>
            <person name="Gorbushina A."/>
            <person name="Noack S."/>
            <person name="Walker B."/>
            <person name="Young S.K."/>
            <person name="Zeng Q."/>
            <person name="Gargeya S."/>
            <person name="Fitzgerald M."/>
            <person name="Haas B."/>
            <person name="Abouelleil A."/>
            <person name="Alvarado L."/>
            <person name="Arachchi H.M."/>
            <person name="Berlin A.M."/>
            <person name="Chapman S.B."/>
            <person name="Goldberg J."/>
            <person name="Griggs A."/>
            <person name="Gujja S."/>
            <person name="Hansen M."/>
            <person name="Howarth C."/>
            <person name="Imamovic A."/>
            <person name="Larimer J."/>
            <person name="McCowan C."/>
            <person name="Montmayeur A."/>
            <person name="Murphy C."/>
            <person name="Neiman D."/>
            <person name="Pearson M."/>
            <person name="Priest M."/>
            <person name="Roberts A."/>
            <person name="Saif S."/>
            <person name="Shea T."/>
            <person name="Sisk P."/>
            <person name="Sykes S."/>
            <person name="Wortman J."/>
            <person name="Nusbaum C."/>
            <person name="Birren B."/>
        </authorList>
    </citation>
    <scope>NUCLEOTIDE SEQUENCE [LARGE SCALE GENOMIC DNA]</scope>
    <source>
        <strain evidence="11">CBS 100218</strain>
    </source>
</reference>
<keyword evidence="2" id="KW-0808">Transferase</keyword>
<evidence type="ECO:0000313" key="10">
    <source>
        <dbReference type="EMBL" id="EON61290.1"/>
    </source>
</evidence>
<dbReference type="HOGENOM" id="CLU_009961_3_0_1"/>
<keyword evidence="4" id="KW-0677">Repeat</keyword>
<dbReference type="PANTHER" id="PTHR22770:SF47">
    <property type="entry name" value="E3 UBIQUITIN-PROTEIN LIGASE RNF216"/>
    <property type="match status" value="1"/>
</dbReference>
<dbReference type="GeneID" id="19897814"/>
<dbReference type="OrthoDB" id="10009520at2759"/>
<keyword evidence="5" id="KW-0863">Zinc-finger</keyword>
<dbReference type="PANTHER" id="PTHR22770">
    <property type="entry name" value="UBIQUITIN CONJUGATING ENZYME 7 INTERACTING PROTEIN-RELATED"/>
    <property type="match status" value="1"/>
</dbReference>
<dbReference type="eggNOG" id="KOG1812">
    <property type="taxonomic scope" value="Eukaryota"/>
</dbReference>
<evidence type="ECO:0000256" key="4">
    <source>
        <dbReference type="ARBA" id="ARBA00022737"/>
    </source>
</evidence>
<dbReference type="InterPro" id="IPR047544">
    <property type="entry name" value="RING-HC_RBR_RNF216"/>
</dbReference>
<feature type="domain" description="RING-type" evidence="9">
    <location>
        <begin position="330"/>
        <end position="544"/>
    </location>
</feature>
<evidence type="ECO:0000256" key="5">
    <source>
        <dbReference type="ARBA" id="ARBA00022771"/>
    </source>
</evidence>
<proteinExistence type="predicted"/>
<feature type="region of interest" description="Disordered" evidence="8">
    <location>
        <begin position="178"/>
        <end position="209"/>
    </location>
</feature>
<dbReference type="InterPro" id="IPR047546">
    <property type="entry name" value="Rcat_RBR_RNF216"/>
</dbReference>
<keyword evidence="6" id="KW-0833">Ubl conjugation pathway</keyword>
<evidence type="ECO:0000313" key="11">
    <source>
        <dbReference type="Proteomes" id="UP000016924"/>
    </source>
</evidence>
<dbReference type="CDD" id="cd20353">
    <property type="entry name" value="Rcat_RBR_RNF216"/>
    <property type="match status" value="1"/>
</dbReference>
<feature type="region of interest" description="Disordered" evidence="8">
    <location>
        <begin position="295"/>
        <end position="324"/>
    </location>
</feature>
<dbReference type="InterPro" id="IPR051628">
    <property type="entry name" value="LUBAC_E3_Ligases"/>
</dbReference>
<dbReference type="Proteomes" id="UP000016924">
    <property type="component" value="Unassembled WGS sequence"/>
</dbReference>
<evidence type="ECO:0000256" key="2">
    <source>
        <dbReference type="ARBA" id="ARBA00022679"/>
    </source>
</evidence>
<protein>
    <recommendedName>
        <fullName evidence="9">RING-type domain-containing protein</fullName>
    </recommendedName>
</protein>
<dbReference type="RefSeq" id="XP_007776607.1">
    <property type="nucleotide sequence ID" value="XM_007778417.1"/>
</dbReference>
<keyword evidence="7" id="KW-0862">Zinc</keyword>